<dbReference type="InterPro" id="IPR022603">
    <property type="entry name" value="DUF3152"/>
</dbReference>
<evidence type="ECO:0000313" key="3">
    <source>
        <dbReference type="EMBL" id="MDT0323497.1"/>
    </source>
</evidence>
<dbReference type="RefSeq" id="WP_311604747.1">
    <property type="nucleotide sequence ID" value="NZ_JAVREM010000114.1"/>
</dbReference>
<feature type="compositionally biased region" description="Acidic residues" evidence="1">
    <location>
        <begin position="66"/>
        <end position="75"/>
    </location>
</feature>
<keyword evidence="4" id="KW-1185">Reference proteome</keyword>
<feature type="region of interest" description="Disordered" evidence="1">
    <location>
        <begin position="90"/>
        <end position="109"/>
    </location>
</feature>
<feature type="domain" description="DUF3152" evidence="2">
    <location>
        <begin position="91"/>
        <end position="271"/>
    </location>
</feature>
<evidence type="ECO:0000256" key="1">
    <source>
        <dbReference type="SAM" id="MobiDB-lite"/>
    </source>
</evidence>
<dbReference type="Pfam" id="PF11350">
    <property type="entry name" value="DUF3152"/>
    <property type="match status" value="1"/>
</dbReference>
<organism evidence="3 4">
    <name type="scientific">Streptomyces millisiae</name>
    <dbReference type="NCBI Taxonomy" id="3075542"/>
    <lineage>
        <taxon>Bacteria</taxon>
        <taxon>Bacillati</taxon>
        <taxon>Actinomycetota</taxon>
        <taxon>Actinomycetes</taxon>
        <taxon>Kitasatosporales</taxon>
        <taxon>Streptomycetaceae</taxon>
        <taxon>Streptomyces</taxon>
    </lineage>
</organism>
<gene>
    <name evidence="3" type="ORF">RNC47_34870</name>
</gene>
<name>A0ABU2M0W4_9ACTN</name>
<sequence>MAAAAVVTVLTVVVGTDLTGGSGRSDTVGPLLDTEPDTARPDAGRGGGEDDPADPDRHGESPSGSVEEEPAEPTFEEQLATMVEFDPELTGSGELVPVGGSAPAGDPTATTQVRYRVDVEDGLGLDPEFFAEVVHRTLNDPRGWGNGGERSFARVSAGEYDFVVTLASPGTAAEWCALSGLDITEDNVSCNSSNTERVIINAWRWAQGSETYGEDIAAYRQMLVNHEVGHRLGYGHVVCPGEGELAPVMMQQTKFLETDGVTCRPNPWPHPES</sequence>
<evidence type="ECO:0000259" key="2">
    <source>
        <dbReference type="Pfam" id="PF11350"/>
    </source>
</evidence>
<feature type="region of interest" description="Disordered" evidence="1">
    <location>
        <begin position="17"/>
        <end position="75"/>
    </location>
</feature>
<accession>A0ABU2M0W4</accession>
<evidence type="ECO:0000313" key="4">
    <source>
        <dbReference type="Proteomes" id="UP001183420"/>
    </source>
</evidence>
<protein>
    <submittedName>
        <fullName evidence="3">DUF3152 domain-containing protein</fullName>
    </submittedName>
</protein>
<dbReference type="Proteomes" id="UP001183420">
    <property type="component" value="Unassembled WGS sequence"/>
</dbReference>
<comment type="caution">
    <text evidence="3">The sequence shown here is derived from an EMBL/GenBank/DDBJ whole genome shotgun (WGS) entry which is preliminary data.</text>
</comment>
<dbReference type="SUPFAM" id="SSF55486">
    <property type="entry name" value="Metalloproteases ('zincins'), catalytic domain"/>
    <property type="match status" value="1"/>
</dbReference>
<proteinExistence type="predicted"/>
<reference evidence="4" key="1">
    <citation type="submission" date="2023-07" db="EMBL/GenBank/DDBJ databases">
        <title>30 novel species of actinomycetes from the DSMZ collection.</title>
        <authorList>
            <person name="Nouioui I."/>
        </authorList>
    </citation>
    <scope>NUCLEOTIDE SEQUENCE [LARGE SCALE GENOMIC DNA]</scope>
    <source>
        <strain evidence="4">DSM 44918</strain>
    </source>
</reference>
<dbReference type="EMBL" id="JAVREM010000114">
    <property type="protein sequence ID" value="MDT0323497.1"/>
    <property type="molecule type" value="Genomic_DNA"/>
</dbReference>